<proteinExistence type="predicted"/>
<name>A0A654GAL1_ARATH</name>
<dbReference type="Pfam" id="PF08387">
    <property type="entry name" value="FBD"/>
    <property type="match status" value="1"/>
</dbReference>
<gene>
    <name evidence="2" type="ORF">AN1_LOCUS25626</name>
</gene>
<dbReference type="EMBL" id="CACRSJ010000110">
    <property type="protein sequence ID" value="VYS70242.1"/>
    <property type="molecule type" value="Genomic_DNA"/>
</dbReference>
<evidence type="ECO:0000313" key="3">
    <source>
        <dbReference type="Proteomes" id="UP000426265"/>
    </source>
</evidence>
<sequence>MHLFQCLRATVSLPKNFQIINSAFSGRLDIDISYNTGIISESVICDILTNISRVRDLVISRHTWKELVEDPYMIGKKKKEPNVIFSKVPQCLVSSLKFVEWKRSISGYEGEMELVRYFLKNSKLLEKFRLRTYYTEILCLRT</sequence>
<dbReference type="InterPro" id="IPR006566">
    <property type="entry name" value="FBD"/>
</dbReference>
<organism evidence="2 3">
    <name type="scientific">Arabidopsis thaliana</name>
    <name type="common">Mouse-ear cress</name>
    <dbReference type="NCBI Taxonomy" id="3702"/>
    <lineage>
        <taxon>Eukaryota</taxon>
        <taxon>Viridiplantae</taxon>
        <taxon>Streptophyta</taxon>
        <taxon>Embryophyta</taxon>
        <taxon>Tracheophyta</taxon>
        <taxon>Spermatophyta</taxon>
        <taxon>Magnoliopsida</taxon>
        <taxon>eudicotyledons</taxon>
        <taxon>Gunneridae</taxon>
        <taxon>Pentapetalae</taxon>
        <taxon>rosids</taxon>
        <taxon>malvids</taxon>
        <taxon>Brassicales</taxon>
        <taxon>Brassicaceae</taxon>
        <taxon>Camelineae</taxon>
        <taxon>Arabidopsis</taxon>
    </lineage>
</organism>
<protein>
    <recommendedName>
        <fullName evidence="1">FBD domain-containing protein</fullName>
    </recommendedName>
</protein>
<dbReference type="AlphaFoldDB" id="A0A654GAL1"/>
<dbReference type="Proteomes" id="UP000426265">
    <property type="component" value="Unassembled WGS sequence"/>
</dbReference>
<evidence type="ECO:0000259" key="1">
    <source>
        <dbReference type="SMART" id="SM00579"/>
    </source>
</evidence>
<evidence type="ECO:0000313" key="2">
    <source>
        <dbReference type="EMBL" id="VYS70242.1"/>
    </source>
</evidence>
<accession>A0A654GAL1</accession>
<reference evidence="2 3" key="1">
    <citation type="submission" date="2019-11" db="EMBL/GenBank/DDBJ databases">
        <authorList>
            <person name="Jiao W.-B."/>
            <person name="Schneeberger K."/>
        </authorList>
    </citation>
    <scope>NUCLEOTIDE SEQUENCE [LARGE SCALE GENOMIC DNA]</scope>
    <source>
        <strain evidence="3">cv. An-1</strain>
    </source>
</reference>
<feature type="domain" description="FBD" evidence="1">
    <location>
        <begin position="90"/>
        <end position="142"/>
    </location>
</feature>
<dbReference type="SMART" id="SM00579">
    <property type="entry name" value="FBD"/>
    <property type="match status" value="1"/>
</dbReference>